<dbReference type="EMBL" id="BJOD01000004">
    <property type="protein sequence ID" value="GED24506.1"/>
    <property type="molecule type" value="Genomic_DNA"/>
</dbReference>
<dbReference type="Proteomes" id="UP000276178">
    <property type="component" value="Unassembled WGS sequence"/>
</dbReference>
<dbReference type="SUPFAM" id="SSF48264">
    <property type="entry name" value="Cytochrome P450"/>
    <property type="match status" value="1"/>
</dbReference>
<reference evidence="5 6" key="1">
    <citation type="submission" date="2018-10" db="EMBL/GenBank/DDBJ databases">
        <title>Phylogenomics of Brevibacillus.</title>
        <authorList>
            <person name="Dunlap C."/>
        </authorList>
    </citation>
    <scope>NUCLEOTIDE SEQUENCE [LARGE SCALE GENOMIC DNA]</scope>
    <source>
        <strain evidence="5 6">NRRL NRS 1219</strain>
    </source>
</reference>
<dbReference type="GeneID" id="82811588"/>
<evidence type="ECO:0000256" key="3">
    <source>
        <dbReference type="ARBA" id="ARBA00023033"/>
    </source>
</evidence>
<evidence type="ECO:0000313" key="7">
    <source>
        <dbReference type="Proteomes" id="UP000317180"/>
    </source>
</evidence>
<dbReference type="InterPro" id="IPR036396">
    <property type="entry name" value="Cyt_P450_sf"/>
</dbReference>
<dbReference type="PANTHER" id="PTHR46696:SF1">
    <property type="entry name" value="CYTOCHROME P450 YJIB-RELATED"/>
    <property type="match status" value="1"/>
</dbReference>
<dbReference type="GO" id="GO:0004497">
    <property type="term" value="F:monooxygenase activity"/>
    <property type="evidence" value="ECO:0007669"/>
    <property type="project" value="UniProtKB-KW"/>
</dbReference>
<evidence type="ECO:0000256" key="2">
    <source>
        <dbReference type="ARBA" id="ARBA00022617"/>
    </source>
</evidence>
<dbReference type="PANTHER" id="PTHR46696">
    <property type="entry name" value="P450, PUTATIVE (EUROFUNG)-RELATED"/>
    <property type="match status" value="1"/>
</dbReference>
<name>A0A3M8BBS1_9BACL</name>
<keyword evidence="3" id="KW-0560">Oxidoreductase</keyword>
<dbReference type="OrthoDB" id="9801155at2"/>
<reference evidence="4 7" key="2">
    <citation type="submission" date="2019-06" db="EMBL/GenBank/DDBJ databases">
        <title>Whole genome shotgun sequence of Brevibacillus agri NBRC 15538.</title>
        <authorList>
            <person name="Hosoyama A."/>
            <person name="Uohara A."/>
            <person name="Ohji S."/>
            <person name="Ichikawa N."/>
        </authorList>
    </citation>
    <scope>NUCLEOTIDE SEQUENCE [LARGE SCALE GENOMIC DNA]</scope>
    <source>
        <strain evidence="4 7">NBRC 15538</strain>
    </source>
</reference>
<organism evidence="5 6">
    <name type="scientific">Brevibacillus agri</name>
    <dbReference type="NCBI Taxonomy" id="51101"/>
    <lineage>
        <taxon>Bacteria</taxon>
        <taxon>Bacillati</taxon>
        <taxon>Bacillota</taxon>
        <taxon>Bacilli</taxon>
        <taxon>Bacillales</taxon>
        <taxon>Paenibacillaceae</taxon>
        <taxon>Brevibacillus</taxon>
    </lineage>
</organism>
<evidence type="ECO:0000313" key="6">
    <source>
        <dbReference type="Proteomes" id="UP000276178"/>
    </source>
</evidence>
<keyword evidence="2" id="KW-0408">Iron</keyword>
<sequence length="123" mass="14439">MENTVYPPSEITNFKTKSEHFFPVAWYKKMLEQHPVYYHAGTNTWNVFRYEDVKRVLTDYALFSSVRERTLVNVGAGTKEGTFPERLNIHDSDPPEHRKARSLFSAAFTPRSLKTWEPRVEQS</sequence>
<protein>
    <submittedName>
        <fullName evidence="5">Cytochrome</fullName>
    </submittedName>
</protein>
<keyword evidence="2" id="KW-0349">Heme</keyword>
<keyword evidence="2" id="KW-0479">Metal-binding</keyword>
<accession>A0A3M8BBS1</accession>
<keyword evidence="3" id="KW-0503">Monooxygenase</keyword>
<comment type="caution">
    <text evidence="5">The sequence shown here is derived from an EMBL/GenBank/DDBJ whole genome shotgun (WGS) entry which is preliminary data.</text>
</comment>
<evidence type="ECO:0000313" key="5">
    <source>
        <dbReference type="EMBL" id="RNB60830.1"/>
    </source>
</evidence>
<dbReference type="Gene3D" id="1.10.630.10">
    <property type="entry name" value="Cytochrome P450"/>
    <property type="match status" value="1"/>
</dbReference>
<dbReference type="GO" id="GO:0016705">
    <property type="term" value="F:oxidoreductase activity, acting on paired donors, with incorporation or reduction of molecular oxygen"/>
    <property type="evidence" value="ECO:0007669"/>
    <property type="project" value="InterPro"/>
</dbReference>
<dbReference type="AlphaFoldDB" id="A0A3M8BBS1"/>
<proteinExistence type="inferred from homology"/>
<dbReference type="GO" id="GO:0005506">
    <property type="term" value="F:iron ion binding"/>
    <property type="evidence" value="ECO:0007669"/>
    <property type="project" value="InterPro"/>
</dbReference>
<keyword evidence="7" id="KW-1185">Reference proteome</keyword>
<dbReference type="RefSeq" id="WP_007786678.1">
    <property type="nucleotide sequence ID" value="NZ_BJOD01000004.1"/>
</dbReference>
<comment type="similarity">
    <text evidence="1">Belongs to the cytochrome P450 family.</text>
</comment>
<dbReference type="Proteomes" id="UP000317180">
    <property type="component" value="Unassembled WGS sequence"/>
</dbReference>
<dbReference type="EMBL" id="RHHN01000008">
    <property type="protein sequence ID" value="RNB60830.1"/>
    <property type="molecule type" value="Genomic_DNA"/>
</dbReference>
<evidence type="ECO:0000313" key="4">
    <source>
        <dbReference type="EMBL" id="GED24506.1"/>
    </source>
</evidence>
<dbReference type="GO" id="GO:0020037">
    <property type="term" value="F:heme binding"/>
    <property type="evidence" value="ECO:0007669"/>
    <property type="project" value="InterPro"/>
</dbReference>
<gene>
    <name evidence="4" type="ORF">BAG01nite_06080</name>
    <name evidence="5" type="ORF">EB820_01480</name>
</gene>
<evidence type="ECO:0000256" key="1">
    <source>
        <dbReference type="ARBA" id="ARBA00010617"/>
    </source>
</evidence>